<protein>
    <submittedName>
        <fullName evidence="1">Uncharacterized protein</fullName>
    </submittedName>
</protein>
<proteinExistence type="predicted"/>
<reference evidence="1 2" key="1">
    <citation type="submission" date="2015-12" db="EMBL/GenBank/DDBJ databases">
        <title>The genome of Folsomia candida.</title>
        <authorList>
            <person name="Faddeeva A."/>
            <person name="Derks M.F."/>
            <person name="Anvar Y."/>
            <person name="Smit S."/>
            <person name="Van Straalen N."/>
            <person name="Roelofs D."/>
        </authorList>
    </citation>
    <scope>NUCLEOTIDE SEQUENCE [LARGE SCALE GENOMIC DNA]</scope>
    <source>
        <strain evidence="1 2">VU population</strain>
        <tissue evidence="1">Whole body</tissue>
    </source>
</reference>
<keyword evidence="2" id="KW-1185">Reference proteome</keyword>
<evidence type="ECO:0000313" key="1">
    <source>
        <dbReference type="EMBL" id="OXA39156.1"/>
    </source>
</evidence>
<gene>
    <name evidence="1" type="ORF">Fcan01_26097</name>
</gene>
<accession>A0A226D4H5</accession>
<organism evidence="1 2">
    <name type="scientific">Folsomia candida</name>
    <name type="common">Springtail</name>
    <dbReference type="NCBI Taxonomy" id="158441"/>
    <lineage>
        <taxon>Eukaryota</taxon>
        <taxon>Metazoa</taxon>
        <taxon>Ecdysozoa</taxon>
        <taxon>Arthropoda</taxon>
        <taxon>Hexapoda</taxon>
        <taxon>Collembola</taxon>
        <taxon>Entomobryomorpha</taxon>
        <taxon>Isotomoidea</taxon>
        <taxon>Isotomidae</taxon>
        <taxon>Proisotominae</taxon>
        <taxon>Folsomia</taxon>
    </lineage>
</organism>
<dbReference type="EMBL" id="LNIX01000041">
    <property type="protein sequence ID" value="OXA39156.1"/>
    <property type="molecule type" value="Genomic_DNA"/>
</dbReference>
<sequence length="129" mass="14337">MDVIKYGQLVQDQVFITSGLHGEVWRSSVMLTDETRMNYMERDTVNAILIFLALVCANSTLGEYEQIYATAKFGFNDVILLRTTSCGNYAAICAQIQQGANSGSITPYVPTCICTTGQRQAGRLFKEYN</sequence>
<dbReference type="AlphaFoldDB" id="A0A226D4H5"/>
<comment type="caution">
    <text evidence="1">The sequence shown here is derived from an EMBL/GenBank/DDBJ whole genome shotgun (WGS) entry which is preliminary data.</text>
</comment>
<name>A0A226D4H5_FOLCA</name>
<evidence type="ECO:0000313" key="2">
    <source>
        <dbReference type="Proteomes" id="UP000198287"/>
    </source>
</evidence>
<dbReference type="Proteomes" id="UP000198287">
    <property type="component" value="Unassembled WGS sequence"/>
</dbReference>